<evidence type="ECO:0000256" key="6">
    <source>
        <dbReference type="SAM" id="SignalP"/>
    </source>
</evidence>
<dbReference type="EnsemblPlants" id="TraesCS3D02G004700.1">
    <property type="protein sequence ID" value="TraesCS3D02G004700.1.cds1"/>
    <property type="gene ID" value="TraesCS3D02G004700"/>
</dbReference>
<keyword evidence="2" id="KW-0805">Transcription regulation</keyword>
<dbReference type="Proteomes" id="UP000019116">
    <property type="component" value="Chromosome 3D"/>
</dbReference>
<dbReference type="PANTHER" id="PTHR34397">
    <property type="entry name" value="OS05G0237600 PROTEIN"/>
    <property type="match status" value="1"/>
</dbReference>
<dbReference type="Gramene" id="TraesCS3D02G004700.1">
    <property type="protein sequence ID" value="TraesCS3D02G004700.1.cds1"/>
    <property type="gene ID" value="TraesCS3D02G004700"/>
</dbReference>
<dbReference type="AlphaFoldDB" id="A0A3B6GL12"/>
<dbReference type="InterPro" id="IPR015300">
    <property type="entry name" value="DNA-bd_pseudobarrel_sf"/>
</dbReference>
<comment type="subcellular location">
    <subcellularLocation>
        <location evidence="1">Nucleus</location>
    </subcellularLocation>
</comment>
<feature type="signal peptide" evidence="6">
    <location>
        <begin position="1"/>
        <end position="20"/>
    </location>
</feature>
<dbReference type="GO" id="GO:0005634">
    <property type="term" value="C:nucleus"/>
    <property type="evidence" value="ECO:0007669"/>
    <property type="project" value="UniProtKB-SubCell"/>
</dbReference>
<evidence type="ECO:0000256" key="5">
    <source>
        <dbReference type="ARBA" id="ARBA00023242"/>
    </source>
</evidence>
<evidence type="ECO:0000256" key="2">
    <source>
        <dbReference type="ARBA" id="ARBA00023015"/>
    </source>
</evidence>
<dbReference type="OMA" id="MSCRSWR"/>
<organism evidence="7">
    <name type="scientific">Triticum aestivum</name>
    <name type="common">Wheat</name>
    <dbReference type="NCBI Taxonomy" id="4565"/>
    <lineage>
        <taxon>Eukaryota</taxon>
        <taxon>Viridiplantae</taxon>
        <taxon>Streptophyta</taxon>
        <taxon>Embryophyta</taxon>
        <taxon>Tracheophyta</taxon>
        <taxon>Spermatophyta</taxon>
        <taxon>Magnoliopsida</taxon>
        <taxon>Liliopsida</taxon>
        <taxon>Poales</taxon>
        <taxon>Poaceae</taxon>
        <taxon>BOP clade</taxon>
        <taxon>Pooideae</taxon>
        <taxon>Triticodae</taxon>
        <taxon>Triticeae</taxon>
        <taxon>Triticinae</taxon>
        <taxon>Triticum</taxon>
    </lineage>
</organism>
<keyword evidence="4" id="KW-0804">Transcription</keyword>
<dbReference type="GO" id="GO:0003677">
    <property type="term" value="F:DNA binding"/>
    <property type="evidence" value="ECO:0007669"/>
    <property type="project" value="UniProtKB-KW"/>
</dbReference>
<dbReference type="Gramene" id="TraesCS3D03G0011800.1">
    <property type="protein sequence ID" value="TraesCS3D03G0011800.1.CDS1"/>
    <property type="gene ID" value="TraesCS3D03G0011800"/>
</dbReference>
<keyword evidence="8" id="KW-1185">Reference proteome</keyword>
<keyword evidence="6" id="KW-0732">Signal</keyword>
<keyword evidence="3" id="KW-0238">DNA-binding</keyword>
<dbReference type="Gramene" id="TraesROB_scaffold_042462_01G000400.1">
    <property type="protein sequence ID" value="TraesROB_scaffold_042462_01G000400.1"/>
    <property type="gene ID" value="TraesROB_scaffold_042462_01G000400"/>
</dbReference>
<protein>
    <recommendedName>
        <fullName evidence="9">TF-B3 domain-containing protein</fullName>
    </recommendedName>
</protein>
<name>A0A3B6GL12_WHEAT</name>
<dbReference type="SUPFAM" id="SSF101936">
    <property type="entry name" value="DNA-binding pseudobarrel domain"/>
    <property type="match status" value="1"/>
</dbReference>
<evidence type="ECO:0000256" key="1">
    <source>
        <dbReference type="ARBA" id="ARBA00004123"/>
    </source>
</evidence>
<proteinExistence type="predicted"/>
<dbReference type="Gene3D" id="2.40.330.10">
    <property type="entry name" value="DNA-binding pseudobarrel domain"/>
    <property type="match status" value="1"/>
</dbReference>
<sequence length="446" mass="48491">MFAANRSLLWQYAAAAAAAALRPPVAVCRAQSPAARAIKKRKKRHEGDAVGVNSLDGIIVVDRRLRVEEDLGRGERFLAADQGPPPCSAASAIWPSVAIRRARSPAARASKKRKNYQEREFLAGIESTSPSPWAEAAAASSLRPHVPIRRAQSPAARASKERDFAVVDRRVRGEEDLGRRGRLLGATRASKKREGGVFWAGMESTSWSAAMPAPGVDSLDEIAVVDGKLRDVLRGLSASAPVRIYGKRLSKSDRVTNQHRLLMSCRSWRQGEPFPFDEVLTAEERPSVQVQAYDRAGRPYVLDCKKLECNKAYRLIAGWRRFLTENGLAVSDDARAEDLEPAMVELWAFRSPALTVGVAGQPRGALGLVVVHYRQGDAPHADAAIAEVLLAAARNRAAMPLPAAVPALEHAVGDPREDAMEEADDGRWPDARTLEAAEALLMLSES</sequence>
<keyword evidence="5" id="KW-0539">Nucleus</keyword>
<dbReference type="InterPro" id="IPR003340">
    <property type="entry name" value="B3_DNA-bd"/>
</dbReference>
<accession>A0A3B6GL12</accession>
<evidence type="ECO:0008006" key="9">
    <source>
        <dbReference type="Google" id="ProtNLM"/>
    </source>
</evidence>
<reference evidence="7" key="2">
    <citation type="submission" date="2018-10" db="UniProtKB">
        <authorList>
            <consortium name="EnsemblPlants"/>
        </authorList>
    </citation>
    <scope>IDENTIFICATION</scope>
</reference>
<reference evidence="7" key="1">
    <citation type="submission" date="2018-08" db="EMBL/GenBank/DDBJ databases">
        <authorList>
            <person name="Rossello M."/>
        </authorList>
    </citation>
    <scope>NUCLEOTIDE SEQUENCE [LARGE SCALE GENOMIC DNA]</scope>
    <source>
        <strain evidence="7">cv. Chinese Spring</strain>
    </source>
</reference>
<feature type="chain" id="PRO_5043174190" description="TF-B3 domain-containing protein" evidence="6">
    <location>
        <begin position="21"/>
        <end position="446"/>
    </location>
</feature>
<dbReference type="CDD" id="cd10017">
    <property type="entry name" value="B3_DNA"/>
    <property type="match status" value="1"/>
</dbReference>
<evidence type="ECO:0000256" key="4">
    <source>
        <dbReference type="ARBA" id="ARBA00023163"/>
    </source>
</evidence>
<evidence type="ECO:0000256" key="3">
    <source>
        <dbReference type="ARBA" id="ARBA00023125"/>
    </source>
</evidence>
<evidence type="ECO:0000313" key="7">
    <source>
        <dbReference type="EnsemblPlants" id="TraesCS3D02G004700.1.cds1"/>
    </source>
</evidence>
<evidence type="ECO:0000313" key="8">
    <source>
        <dbReference type="Proteomes" id="UP000019116"/>
    </source>
</evidence>
<dbReference type="OrthoDB" id="683448at2759"/>
<dbReference type="PANTHER" id="PTHR34397:SF31">
    <property type="entry name" value="TF-B3 DOMAIN-CONTAINING PROTEIN"/>
    <property type="match status" value="1"/>
</dbReference>